<dbReference type="SUPFAM" id="SSF89260">
    <property type="entry name" value="Collagen-binding domain"/>
    <property type="match status" value="1"/>
</dbReference>
<dbReference type="OrthoDB" id="2048831at2"/>
<proteinExistence type="predicted"/>
<dbReference type="AlphaFoldDB" id="A0A1Y0IRB0"/>
<evidence type="ECO:0000313" key="2">
    <source>
        <dbReference type="EMBL" id="ARU61894.1"/>
    </source>
</evidence>
<feature type="chain" id="PRO_5012304823" description="Peptidase C-terminal archaeal/bacterial domain-containing protein" evidence="1">
    <location>
        <begin position="27"/>
        <end position="150"/>
    </location>
</feature>
<accession>A0A1Y0IRB0</accession>
<keyword evidence="3" id="KW-1185">Reference proteome</keyword>
<feature type="signal peptide" evidence="1">
    <location>
        <begin position="1"/>
        <end position="26"/>
    </location>
</feature>
<evidence type="ECO:0000313" key="3">
    <source>
        <dbReference type="Proteomes" id="UP000195437"/>
    </source>
</evidence>
<organism evidence="2 3">
    <name type="scientific">Tumebacillus avium</name>
    <dbReference type="NCBI Taxonomy" id="1903704"/>
    <lineage>
        <taxon>Bacteria</taxon>
        <taxon>Bacillati</taxon>
        <taxon>Bacillota</taxon>
        <taxon>Bacilli</taxon>
        <taxon>Bacillales</taxon>
        <taxon>Alicyclobacillaceae</taxon>
        <taxon>Tumebacillus</taxon>
    </lineage>
</organism>
<dbReference type="EMBL" id="CP021434">
    <property type="protein sequence ID" value="ARU61894.1"/>
    <property type="molecule type" value="Genomic_DNA"/>
</dbReference>
<dbReference type="RefSeq" id="WP_087457263.1">
    <property type="nucleotide sequence ID" value="NZ_CP021434.1"/>
</dbReference>
<protein>
    <recommendedName>
        <fullName evidence="4">Peptidase C-terminal archaeal/bacterial domain-containing protein</fullName>
    </recommendedName>
</protein>
<keyword evidence="1" id="KW-0732">Signal</keyword>
<dbReference type="Proteomes" id="UP000195437">
    <property type="component" value="Chromosome"/>
</dbReference>
<evidence type="ECO:0008006" key="4">
    <source>
        <dbReference type="Google" id="ProtNLM"/>
    </source>
</evidence>
<gene>
    <name evidence="2" type="ORF">CBW65_13270</name>
</gene>
<name>A0A1Y0IRB0_9BACL</name>
<dbReference type="KEGG" id="tum:CBW65_13270"/>
<dbReference type="Gene3D" id="2.60.120.380">
    <property type="match status" value="1"/>
</dbReference>
<evidence type="ECO:0000256" key="1">
    <source>
        <dbReference type="SAM" id="SignalP"/>
    </source>
</evidence>
<reference evidence="3" key="1">
    <citation type="submission" date="2017-05" db="EMBL/GenBank/DDBJ databases">
        <authorList>
            <person name="Sung H."/>
        </authorList>
    </citation>
    <scope>NUCLEOTIDE SEQUENCE [LARGE SCALE GENOMIC DNA]</scope>
    <source>
        <strain evidence="3">AR23208</strain>
    </source>
</reference>
<sequence>MKLMKKALVGITAAAVLTVGGGTALAATYWEAEPNTVSGMNDAQTIAEGVFVNDDIFGFIANPSDRDFYRFVAPAKGAARVVLDKIPVGSDYILRVWDPVTSTWLAAPQPGNNPEFVSLNLVAGQVYYMFVSSQNGSFNPQAPYHLRAYL</sequence>